<gene>
    <name evidence="2" type="ORF">ACFSAS_16840</name>
</gene>
<proteinExistence type="predicted"/>
<sequence length="123" mass="12978">MTAWLREIFEVRVALRYYAFALAFSVALFLGAAVIYVALFDGVVTPDVLPGIVESPLFLGFIILFGGGLEGPGWRGLLLPAPQRTARSQPGSSLASSGPGGHLPLVFIPGTIQQTLPLGLSLL</sequence>
<evidence type="ECO:0000313" key="3">
    <source>
        <dbReference type="Proteomes" id="UP001597092"/>
    </source>
</evidence>
<reference evidence="2 3" key="1">
    <citation type="journal article" date="2019" name="Int. J. Syst. Evol. Microbiol.">
        <title>The Global Catalogue of Microorganisms (GCM) 10K type strain sequencing project: providing services to taxonomists for standard genome sequencing and annotation.</title>
        <authorList>
            <consortium name="The Broad Institute Genomics Platform"/>
            <consortium name="The Broad Institute Genome Sequencing Center for Infectious Disease"/>
            <person name="Wu L."/>
            <person name="Ma J."/>
        </authorList>
    </citation>
    <scope>NUCLEOTIDE SEQUENCE [LARGE SCALE GENOMIC DNA]</scope>
    <source>
        <strain evidence="2 3">CGMCC 1.10387</strain>
    </source>
</reference>
<dbReference type="Proteomes" id="UP001597092">
    <property type="component" value="Unassembled WGS sequence"/>
</dbReference>
<name>A0ABD6E367_9EURY</name>
<dbReference type="RefSeq" id="WP_256308990.1">
    <property type="nucleotide sequence ID" value="NZ_JANHAW010000003.1"/>
</dbReference>
<organism evidence="2 3">
    <name type="scientific">Halobellus litoreus</name>
    <dbReference type="NCBI Taxonomy" id="755310"/>
    <lineage>
        <taxon>Archaea</taxon>
        <taxon>Methanobacteriati</taxon>
        <taxon>Methanobacteriota</taxon>
        <taxon>Stenosarchaea group</taxon>
        <taxon>Halobacteria</taxon>
        <taxon>Halobacteriales</taxon>
        <taxon>Haloferacaceae</taxon>
        <taxon>Halobellus</taxon>
    </lineage>
</organism>
<keyword evidence="3" id="KW-1185">Reference proteome</keyword>
<dbReference type="AlphaFoldDB" id="A0ABD6E367"/>
<keyword evidence="1" id="KW-0812">Transmembrane</keyword>
<protein>
    <submittedName>
        <fullName evidence="2">Uncharacterized protein</fullName>
    </submittedName>
</protein>
<dbReference type="EMBL" id="JBHUDP010000009">
    <property type="protein sequence ID" value="MFD1687266.1"/>
    <property type="molecule type" value="Genomic_DNA"/>
</dbReference>
<evidence type="ECO:0000313" key="2">
    <source>
        <dbReference type="EMBL" id="MFD1687266.1"/>
    </source>
</evidence>
<comment type="caution">
    <text evidence="2">The sequence shown here is derived from an EMBL/GenBank/DDBJ whole genome shotgun (WGS) entry which is preliminary data.</text>
</comment>
<feature type="transmembrane region" description="Helical" evidence="1">
    <location>
        <begin position="51"/>
        <end position="69"/>
    </location>
</feature>
<accession>A0ABD6E367</accession>
<keyword evidence="1" id="KW-0472">Membrane</keyword>
<keyword evidence="1" id="KW-1133">Transmembrane helix</keyword>
<feature type="transmembrane region" description="Helical" evidence="1">
    <location>
        <begin position="15"/>
        <end position="39"/>
    </location>
</feature>
<evidence type="ECO:0000256" key="1">
    <source>
        <dbReference type="SAM" id="Phobius"/>
    </source>
</evidence>